<dbReference type="InterPro" id="IPR057326">
    <property type="entry name" value="KR_dom"/>
</dbReference>
<name>A0ABP5FY24_9MICO</name>
<reference evidence="5" key="1">
    <citation type="journal article" date="2019" name="Int. J. Syst. Evol. Microbiol.">
        <title>The Global Catalogue of Microorganisms (GCM) 10K type strain sequencing project: providing services to taxonomists for standard genome sequencing and annotation.</title>
        <authorList>
            <consortium name="The Broad Institute Genomics Platform"/>
            <consortium name="The Broad Institute Genome Sequencing Center for Infectious Disease"/>
            <person name="Wu L."/>
            <person name="Ma J."/>
        </authorList>
    </citation>
    <scope>NUCLEOTIDE SEQUENCE [LARGE SCALE GENOMIC DNA]</scope>
    <source>
        <strain evidence="5">JCM 15672</strain>
    </source>
</reference>
<sequence length="233" mass="24089">MTRLEQSRVLVVGATGALGSLIAERLEDRGARVVRHGRDEGRLEDRAADGGGIAVDLTDEDAPEVIVARAVEQLGGLDVIVFAAGVVGFDTVAETAEQDLETLFTVNALAPMRIVSVALPALRESADAGNEPVVLTLSGIVSELPTAGLASYSASKAALAAYIAAAGRELRRSGIRLVDARPGHIETGLADRPLFGTAPRFPHGHDPAAVADRLVQAIEDGTTALPPDAFSGS</sequence>
<evidence type="ECO:0000313" key="5">
    <source>
        <dbReference type="Proteomes" id="UP001501196"/>
    </source>
</evidence>
<dbReference type="SMART" id="SM00822">
    <property type="entry name" value="PKS_KR"/>
    <property type="match status" value="1"/>
</dbReference>
<dbReference type="PANTHER" id="PTHR43669:SF3">
    <property type="entry name" value="ALCOHOL DEHYDROGENASE, PUTATIVE (AFU_ORTHOLOGUE AFUA_3G03445)-RELATED"/>
    <property type="match status" value="1"/>
</dbReference>
<dbReference type="PRINTS" id="PR00081">
    <property type="entry name" value="GDHRDH"/>
</dbReference>
<organism evidence="4 5">
    <name type="scientific">Agromyces tropicus</name>
    <dbReference type="NCBI Taxonomy" id="555371"/>
    <lineage>
        <taxon>Bacteria</taxon>
        <taxon>Bacillati</taxon>
        <taxon>Actinomycetota</taxon>
        <taxon>Actinomycetes</taxon>
        <taxon>Micrococcales</taxon>
        <taxon>Microbacteriaceae</taxon>
        <taxon>Agromyces</taxon>
    </lineage>
</organism>
<dbReference type="Pfam" id="PF00106">
    <property type="entry name" value="adh_short"/>
    <property type="match status" value="1"/>
</dbReference>
<dbReference type="Gene3D" id="3.40.50.720">
    <property type="entry name" value="NAD(P)-binding Rossmann-like Domain"/>
    <property type="match status" value="1"/>
</dbReference>
<protein>
    <submittedName>
        <fullName evidence="4">SDR family oxidoreductase</fullName>
    </submittedName>
</protein>
<dbReference type="RefSeq" id="WP_344373057.1">
    <property type="nucleotide sequence ID" value="NZ_BAAAPW010000002.1"/>
</dbReference>
<evidence type="ECO:0000259" key="3">
    <source>
        <dbReference type="SMART" id="SM00822"/>
    </source>
</evidence>
<feature type="domain" description="Ketoreductase" evidence="3">
    <location>
        <begin position="7"/>
        <end position="185"/>
    </location>
</feature>
<gene>
    <name evidence="4" type="ORF">GCM10009819_21350</name>
</gene>
<dbReference type="Proteomes" id="UP001501196">
    <property type="component" value="Unassembled WGS sequence"/>
</dbReference>
<dbReference type="SUPFAM" id="SSF51735">
    <property type="entry name" value="NAD(P)-binding Rossmann-fold domains"/>
    <property type="match status" value="1"/>
</dbReference>
<dbReference type="InterPro" id="IPR036291">
    <property type="entry name" value="NAD(P)-bd_dom_sf"/>
</dbReference>
<accession>A0ABP5FY24</accession>
<dbReference type="InterPro" id="IPR002347">
    <property type="entry name" value="SDR_fam"/>
</dbReference>
<evidence type="ECO:0000256" key="1">
    <source>
        <dbReference type="ARBA" id="ARBA00006484"/>
    </source>
</evidence>
<keyword evidence="2" id="KW-0560">Oxidoreductase</keyword>
<keyword evidence="5" id="KW-1185">Reference proteome</keyword>
<evidence type="ECO:0000313" key="4">
    <source>
        <dbReference type="EMBL" id="GAA2036480.1"/>
    </source>
</evidence>
<evidence type="ECO:0000256" key="2">
    <source>
        <dbReference type="ARBA" id="ARBA00023002"/>
    </source>
</evidence>
<proteinExistence type="inferred from homology"/>
<dbReference type="CDD" id="cd05233">
    <property type="entry name" value="SDR_c"/>
    <property type="match status" value="1"/>
</dbReference>
<comment type="caution">
    <text evidence="4">The sequence shown here is derived from an EMBL/GenBank/DDBJ whole genome shotgun (WGS) entry which is preliminary data.</text>
</comment>
<dbReference type="EMBL" id="BAAAPW010000002">
    <property type="protein sequence ID" value="GAA2036480.1"/>
    <property type="molecule type" value="Genomic_DNA"/>
</dbReference>
<dbReference type="PANTHER" id="PTHR43669">
    <property type="entry name" value="5-KETO-D-GLUCONATE 5-REDUCTASE"/>
    <property type="match status" value="1"/>
</dbReference>
<comment type="similarity">
    <text evidence="1">Belongs to the short-chain dehydrogenases/reductases (SDR) family.</text>
</comment>